<dbReference type="PANTHER" id="PTHR43283:SF7">
    <property type="entry name" value="BETA-LACTAMASE-RELATED DOMAIN-CONTAINING PROTEIN"/>
    <property type="match status" value="1"/>
</dbReference>
<reference evidence="2" key="1">
    <citation type="journal article" date="2019" name="Int. J. Syst. Evol. Microbiol.">
        <title>The Global Catalogue of Microorganisms (GCM) 10K type strain sequencing project: providing services to taxonomists for standard genome sequencing and annotation.</title>
        <authorList>
            <consortium name="The Broad Institute Genomics Platform"/>
            <consortium name="The Broad Institute Genome Sequencing Center for Infectious Disease"/>
            <person name="Wu L."/>
            <person name="Ma J."/>
        </authorList>
    </citation>
    <scope>NUCLEOTIDE SEQUENCE [LARGE SCALE GENOMIC DNA]</scope>
    <source>
        <strain evidence="2">KCTC 22228</strain>
    </source>
</reference>
<dbReference type="SUPFAM" id="SSF56601">
    <property type="entry name" value="beta-lactamase/transpeptidase-like"/>
    <property type="match status" value="1"/>
</dbReference>
<dbReference type="Proteomes" id="UP000653056">
    <property type="component" value="Unassembled WGS sequence"/>
</dbReference>
<dbReference type="PANTHER" id="PTHR43283">
    <property type="entry name" value="BETA-LACTAMASE-RELATED"/>
    <property type="match status" value="1"/>
</dbReference>
<keyword evidence="2" id="KW-1185">Reference proteome</keyword>
<dbReference type="InterPro" id="IPR050789">
    <property type="entry name" value="Diverse_Enzym_Activities"/>
</dbReference>
<dbReference type="RefSeq" id="WP_189471981.1">
    <property type="nucleotide sequence ID" value="NZ_BMXS01000026.1"/>
</dbReference>
<proteinExistence type="predicted"/>
<evidence type="ECO:0008006" key="3">
    <source>
        <dbReference type="Google" id="ProtNLM"/>
    </source>
</evidence>
<name>A0ABQ2Z6D5_9GAMM</name>
<accession>A0ABQ2Z6D5</accession>
<protein>
    <recommendedName>
        <fullName evidence="3">Beta-lactamase-related domain-containing protein</fullName>
    </recommendedName>
</protein>
<dbReference type="EMBL" id="BMXS01000026">
    <property type="protein sequence ID" value="GGY06528.1"/>
    <property type="molecule type" value="Genomic_DNA"/>
</dbReference>
<organism evidence="1 2">
    <name type="scientific">Litchfieldella qijiaojingensis</name>
    <dbReference type="NCBI Taxonomy" id="980347"/>
    <lineage>
        <taxon>Bacteria</taxon>
        <taxon>Pseudomonadati</taxon>
        <taxon>Pseudomonadota</taxon>
        <taxon>Gammaproteobacteria</taxon>
        <taxon>Oceanospirillales</taxon>
        <taxon>Halomonadaceae</taxon>
        <taxon>Litchfieldella</taxon>
    </lineage>
</organism>
<dbReference type="Gene3D" id="3.40.710.10">
    <property type="entry name" value="DD-peptidase/beta-lactamase superfamily"/>
    <property type="match status" value="1"/>
</dbReference>
<dbReference type="InterPro" id="IPR012338">
    <property type="entry name" value="Beta-lactam/transpept-like"/>
</dbReference>
<gene>
    <name evidence="1" type="ORF">GCM10007160_37610</name>
</gene>
<evidence type="ECO:0000313" key="2">
    <source>
        <dbReference type="Proteomes" id="UP000653056"/>
    </source>
</evidence>
<comment type="caution">
    <text evidence="1">The sequence shown here is derived from an EMBL/GenBank/DDBJ whole genome shotgun (WGS) entry which is preliminary data.</text>
</comment>
<sequence length="327" mass="37222">MKKVFSGPCWENSTHSRVGISRATWNEWWSKQNPSASKKFGRQAKPGDFGAILVKNGYKIEEWGNIEYRYQSASVGKAFTKLVLQLSIDKRLIGSVHDLVSNYWTGLNFLDNPLKQLDYGAHRFISFNYLYCHCAGFPVTNGFFWRNQKNVPKWASCSGDPSRDNYAHCQPGKFTCYSSGGYWRLSQILTKVWGQDLKSVLDEHLFSKIGIEPSSWRWLGGDEVRSNMFFYPEMPGYGDFIDPPYTINGYRIQGGGGWVEMSPVDLARVGLLIARRGLWEKCRLLSDSELLNGHKGGNDSELYVDKARDLVFAKVTTDGLDINNLKY</sequence>
<evidence type="ECO:0000313" key="1">
    <source>
        <dbReference type="EMBL" id="GGY06528.1"/>
    </source>
</evidence>